<evidence type="ECO:0000313" key="15">
    <source>
        <dbReference type="Proteomes" id="UP000606044"/>
    </source>
</evidence>
<dbReference type="NCBIfam" id="NF006585">
    <property type="entry name" value="PRK09111.1"/>
    <property type="match status" value="1"/>
</dbReference>
<evidence type="ECO:0000313" key="14">
    <source>
        <dbReference type="EMBL" id="GGF76946.1"/>
    </source>
</evidence>
<keyword evidence="2 11" id="KW-0808">Transferase</keyword>
<dbReference type="InterPro" id="IPR022754">
    <property type="entry name" value="DNA_pol_III_gamma-3"/>
</dbReference>
<dbReference type="InterPro" id="IPR003593">
    <property type="entry name" value="AAA+_ATPase"/>
</dbReference>
<dbReference type="SUPFAM" id="SSF48019">
    <property type="entry name" value="post-AAA+ oligomerization domain-like"/>
    <property type="match status" value="1"/>
</dbReference>
<dbReference type="InterPro" id="IPR022107">
    <property type="entry name" value="DNA_pol_III_gamma/tau_C"/>
</dbReference>
<dbReference type="Pfam" id="PF12169">
    <property type="entry name" value="DNA_pol3_gamma3"/>
    <property type="match status" value="1"/>
</dbReference>
<feature type="region of interest" description="Disordered" evidence="12">
    <location>
        <begin position="586"/>
        <end position="607"/>
    </location>
</feature>
<dbReference type="Gene3D" id="1.20.272.10">
    <property type="match status" value="1"/>
</dbReference>
<keyword evidence="3 11" id="KW-0548">Nucleotidyltransferase</keyword>
<dbReference type="Gene3D" id="3.40.50.300">
    <property type="entry name" value="P-loop containing nucleotide triphosphate hydrolases"/>
    <property type="match status" value="1"/>
</dbReference>
<name>A0A917FFP3_9HYPH</name>
<dbReference type="GO" id="GO:0005524">
    <property type="term" value="F:ATP binding"/>
    <property type="evidence" value="ECO:0007669"/>
    <property type="project" value="UniProtKB-KW"/>
</dbReference>
<sequence>MPVAAPPQAAATPPAAPAPAAATPYRVLARKYRPQNFDDLIGQEAMVRTLSNAFASGRIAQAYILTGVRGVGKTTTARILARALNYEPMEGGGGPSLDLSVLGKHCKDIIESRHVDVMEMDAASNTSINDIREIIDGSRYRPVMARYKVYIIDEVHMLSTAAFNGLLKTLEEPPEHVKFIFATTEIRKVPVTVLSRCQRFDLRRVEAGTLASHLSKICAKEDVTVDAEALSIVSRAAEGSVRDSLSLLDQAIAHGGGTVSGEEIRRLLGLADKARVIDLFDALMRGDMPRALGEFRDQYDAGADPAVILTDLAEFTHLVTRLKIVPSSAEDASLVEAERLRGKEMAEGLSMRVLSRTWQMLSKGITEVQQAAKPAQAAEMVLVRLAYASDLPTPDETLRKLKDMPTDGGSAPGPSSGGGAPPPGPVAMAAGGGGARLAIAARSEPMPQRAPQPAAVAGPQLRTFADVVALAVQKRDLLLKHALETNARLVHFEEGRIELAITEGGDPNLVQTLARKLLEWTSRRWLVSLSSKQGAATIAEVAQARREEREDGIRADPLVAAVLAHFPGAQITDVRTREDVAVEALAPMEETGADDGSDDDEGLSPFD</sequence>
<dbReference type="Pfam" id="PF12362">
    <property type="entry name" value="DUF3646"/>
    <property type="match status" value="1"/>
</dbReference>
<comment type="similarity">
    <text evidence="1 11">Belongs to the DnaX/STICHEL family.</text>
</comment>
<dbReference type="SMART" id="SM00382">
    <property type="entry name" value="AAA"/>
    <property type="match status" value="1"/>
</dbReference>
<dbReference type="GO" id="GO:0006261">
    <property type="term" value="P:DNA-templated DNA replication"/>
    <property type="evidence" value="ECO:0007669"/>
    <property type="project" value="TreeGrafter"/>
</dbReference>
<keyword evidence="9 11" id="KW-0239">DNA-directed DNA polymerase</keyword>
<evidence type="ECO:0000256" key="10">
    <source>
        <dbReference type="ARBA" id="ARBA00049244"/>
    </source>
</evidence>
<keyword evidence="7" id="KW-0862">Zinc</keyword>
<evidence type="ECO:0000256" key="2">
    <source>
        <dbReference type="ARBA" id="ARBA00022679"/>
    </source>
</evidence>
<reference evidence="14" key="1">
    <citation type="journal article" date="2014" name="Int. J. Syst. Evol. Microbiol.">
        <title>Complete genome sequence of Corynebacterium casei LMG S-19264T (=DSM 44701T), isolated from a smear-ripened cheese.</title>
        <authorList>
            <consortium name="US DOE Joint Genome Institute (JGI-PGF)"/>
            <person name="Walter F."/>
            <person name="Albersmeier A."/>
            <person name="Kalinowski J."/>
            <person name="Ruckert C."/>
        </authorList>
    </citation>
    <scope>NUCLEOTIDE SEQUENCE</scope>
    <source>
        <strain evidence="14">CCM 7897</strain>
    </source>
</reference>
<dbReference type="InterPro" id="IPR045085">
    <property type="entry name" value="HLD_clamp_pol_III_gamma_tau"/>
</dbReference>
<dbReference type="PANTHER" id="PTHR11669">
    <property type="entry name" value="REPLICATION FACTOR C / DNA POLYMERASE III GAMMA-TAU SUBUNIT"/>
    <property type="match status" value="1"/>
</dbReference>
<dbReference type="GO" id="GO:0003677">
    <property type="term" value="F:DNA binding"/>
    <property type="evidence" value="ECO:0007669"/>
    <property type="project" value="InterPro"/>
</dbReference>
<evidence type="ECO:0000256" key="9">
    <source>
        <dbReference type="ARBA" id="ARBA00022932"/>
    </source>
</evidence>
<organism evidence="14 15">
    <name type="scientific">Azorhizobium oxalatiphilum</name>
    <dbReference type="NCBI Taxonomy" id="980631"/>
    <lineage>
        <taxon>Bacteria</taxon>
        <taxon>Pseudomonadati</taxon>
        <taxon>Pseudomonadota</taxon>
        <taxon>Alphaproteobacteria</taxon>
        <taxon>Hyphomicrobiales</taxon>
        <taxon>Xanthobacteraceae</taxon>
        <taxon>Azorhizobium</taxon>
    </lineage>
</organism>
<evidence type="ECO:0000256" key="4">
    <source>
        <dbReference type="ARBA" id="ARBA00022705"/>
    </source>
</evidence>
<dbReference type="Pfam" id="PF13177">
    <property type="entry name" value="DNA_pol3_delta2"/>
    <property type="match status" value="1"/>
</dbReference>
<evidence type="ECO:0000259" key="13">
    <source>
        <dbReference type="SMART" id="SM00382"/>
    </source>
</evidence>
<feature type="domain" description="AAA+ ATPase" evidence="13">
    <location>
        <begin position="59"/>
        <end position="206"/>
    </location>
</feature>
<dbReference type="InterPro" id="IPR008921">
    <property type="entry name" value="DNA_pol3_clamp-load_cplx_C"/>
</dbReference>
<dbReference type="PANTHER" id="PTHR11669:SF0">
    <property type="entry name" value="PROTEIN STICHEL-LIKE 2"/>
    <property type="match status" value="1"/>
</dbReference>
<protein>
    <recommendedName>
        <fullName evidence="11">DNA polymerase III subunit gamma/tau</fullName>
        <ecNumber evidence="11">2.7.7.7</ecNumber>
    </recommendedName>
</protein>
<accession>A0A917FFP3</accession>
<gene>
    <name evidence="11" type="primary">dnaX</name>
    <name evidence="14" type="ORF">GCM10007301_41070</name>
</gene>
<dbReference type="EC" id="2.7.7.7" evidence="11"/>
<feature type="region of interest" description="Disordered" evidence="12">
    <location>
        <begin position="395"/>
        <end position="431"/>
    </location>
</feature>
<evidence type="ECO:0000256" key="8">
    <source>
        <dbReference type="ARBA" id="ARBA00022840"/>
    </source>
</evidence>
<dbReference type="Pfam" id="PF22608">
    <property type="entry name" value="DNAX_ATPase_lid"/>
    <property type="match status" value="1"/>
</dbReference>
<dbReference type="SUPFAM" id="SSF52540">
    <property type="entry name" value="P-loop containing nucleoside triphosphate hydrolases"/>
    <property type="match status" value="1"/>
</dbReference>
<dbReference type="FunFam" id="1.10.8.60:FF:000013">
    <property type="entry name" value="DNA polymerase III subunit gamma/tau"/>
    <property type="match status" value="1"/>
</dbReference>
<comment type="catalytic activity">
    <reaction evidence="10 11">
        <text>DNA(n) + a 2'-deoxyribonucleoside 5'-triphosphate = DNA(n+1) + diphosphate</text>
        <dbReference type="Rhea" id="RHEA:22508"/>
        <dbReference type="Rhea" id="RHEA-COMP:17339"/>
        <dbReference type="Rhea" id="RHEA-COMP:17340"/>
        <dbReference type="ChEBI" id="CHEBI:33019"/>
        <dbReference type="ChEBI" id="CHEBI:61560"/>
        <dbReference type="ChEBI" id="CHEBI:173112"/>
        <dbReference type="EC" id="2.7.7.7"/>
    </reaction>
</comment>
<dbReference type="Gene3D" id="1.10.8.60">
    <property type="match status" value="1"/>
</dbReference>
<dbReference type="InterPro" id="IPR027417">
    <property type="entry name" value="P-loop_NTPase"/>
</dbReference>
<dbReference type="CDD" id="cd00009">
    <property type="entry name" value="AAA"/>
    <property type="match status" value="1"/>
</dbReference>
<dbReference type="CDD" id="cd18137">
    <property type="entry name" value="HLD_clamp_pol_III_gamma_tau"/>
    <property type="match status" value="1"/>
</dbReference>
<evidence type="ECO:0000256" key="1">
    <source>
        <dbReference type="ARBA" id="ARBA00006360"/>
    </source>
</evidence>
<dbReference type="AlphaFoldDB" id="A0A917FFP3"/>
<evidence type="ECO:0000256" key="11">
    <source>
        <dbReference type="RuleBase" id="RU364063"/>
    </source>
</evidence>
<comment type="caution">
    <text evidence="14">The sequence shown here is derived from an EMBL/GenBank/DDBJ whole genome shotgun (WGS) entry which is preliminary data.</text>
</comment>
<dbReference type="Proteomes" id="UP000606044">
    <property type="component" value="Unassembled WGS sequence"/>
</dbReference>
<feature type="compositionally biased region" description="Acidic residues" evidence="12">
    <location>
        <begin position="591"/>
        <end position="607"/>
    </location>
</feature>
<dbReference type="GO" id="GO:0003887">
    <property type="term" value="F:DNA-directed DNA polymerase activity"/>
    <property type="evidence" value="ECO:0007669"/>
    <property type="project" value="UniProtKB-KW"/>
</dbReference>
<comment type="subunit">
    <text evidence="11">DNA polymerase III contains a core (composed of alpha, epsilon and theta chains) that associates with a tau subunit. This core dimerizes to form the POLIII' complex. PolIII' associates with the gamma complex (composed of gamma, delta, delta', psi and chi chains) and with the beta chain to form the complete DNA polymerase III complex.</text>
</comment>
<proteinExistence type="inferred from homology"/>
<evidence type="ECO:0000256" key="3">
    <source>
        <dbReference type="ARBA" id="ARBA00022695"/>
    </source>
</evidence>
<dbReference type="GO" id="GO:0046872">
    <property type="term" value="F:metal ion binding"/>
    <property type="evidence" value="ECO:0007669"/>
    <property type="project" value="UniProtKB-KW"/>
</dbReference>
<feature type="compositionally biased region" description="Basic and acidic residues" evidence="12">
    <location>
        <begin position="396"/>
        <end position="405"/>
    </location>
</feature>
<keyword evidence="4 11" id="KW-0235">DNA replication</keyword>
<evidence type="ECO:0000256" key="5">
    <source>
        <dbReference type="ARBA" id="ARBA00022723"/>
    </source>
</evidence>
<reference evidence="14" key="2">
    <citation type="submission" date="2020-09" db="EMBL/GenBank/DDBJ databases">
        <authorList>
            <person name="Sun Q."/>
            <person name="Sedlacek I."/>
        </authorList>
    </citation>
    <scope>NUCLEOTIDE SEQUENCE</scope>
    <source>
        <strain evidence="14">CCM 7897</strain>
    </source>
</reference>
<dbReference type="InterPro" id="IPR050238">
    <property type="entry name" value="DNA_Rep/Repair_Clamp_Loader"/>
</dbReference>
<evidence type="ECO:0000256" key="7">
    <source>
        <dbReference type="ARBA" id="ARBA00022833"/>
    </source>
</evidence>
<keyword evidence="5" id="KW-0479">Metal-binding</keyword>
<keyword evidence="8 11" id="KW-0067">ATP-binding</keyword>
<dbReference type="NCBIfam" id="TIGR02397">
    <property type="entry name" value="dnaX_nterm"/>
    <property type="match status" value="1"/>
</dbReference>
<keyword evidence="15" id="KW-1185">Reference proteome</keyword>
<dbReference type="FunFam" id="1.20.272.10:FF:000003">
    <property type="entry name" value="DNA polymerase III subunit gamma/tau"/>
    <property type="match status" value="1"/>
</dbReference>
<dbReference type="GO" id="GO:0009360">
    <property type="term" value="C:DNA polymerase III complex"/>
    <property type="evidence" value="ECO:0007669"/>
    <property type="project" value="InterPro"/>
</dbReference>
<evidence type="ECO:0000256" key="6">
    <source>
        <dbReference type="ARBA" id="ARBA00022741"/>
    </source>
</evidence>
<keyword evidence="6 11" id="KW-0547">Nucleotide-binding</keyword>
<dbReference type="InterPro" id="IPR012763">
    <property type="entry name" value="DNA_pol_III_sug/sutau_N"/>
</dbReference>
<comment type="function">
    <text evidence="11">DNA polymerase III is a complex, multichain enzyme responsible for most of the replicative synthesis in bacteria. This DNA polymerase also exhibits 3' to 5' exonuclease activity.</text>
</comment>
<dbReference type="FunFam" id="3.40.50.300:FF:000014">
    <property type="entry name" value="DNA polymerase III subunit gamma/tau"/>
    <property type="match status" value="1"/>
</dbReference>
<dbReference type="EMBL" id="BMCT01000006">
    <property type="protein sequence ID" value="GGF76946.1"/>
    <property type="molecule type" value="Genomic_DNA"/>
</dbReference>
<evidence type="ECO:0000256" key="12">
    <source>
        <dbReference type="SAM" id="MobiDB-lite"/>
    </source>
</evidence>